<dbReference type="PANTHER" id="PTHR31290:SF5">
    <property type="entry name" value="UV-DAMAGE ENDONUCLEASE"/>
    <property type="match status" value="1"/>
</dbReference>
<dbReference type="NCBIfam" id="TIGR00629">
    <property type="entry name" value="uvde"/>
    <property type="match status" value="1"/>
</dbReference>
<dbReference type="GO" id="GO:0004519">
    <property type="term" value="F:endonuclease activity"/>
    <property type="evidence" value="ECO:0007669"/>
    <property type="project" value="UniProtKB-KW"/>
</dbReference>
<evidence type="ECO:0000256" key="2">
    <source>
        <dbReference type="ARBA" id="ARBA00022759"/>
    </source>
</evidence>
<evidence type="ECO:0000256" key="7">
    <source>
        <dbReference type="ARBA" id="ARBA00025029"/>
    </source>
</evidence>
<comment type="function">
    <text evidence="8">Component in a DNA repair pathway. Removal of UV-light damaged nucleotides. Recognizes pyrimidine dimers and cleave a phosphodiester bond immediately 5' to the lesion.</text>
</comment>
<evidence type="ECO:0000256" key="8">
    <source>
        <dbReference type="HAMAP-Rule" id="MF_00606"/>
    </source>
</evidence>
<dbReference type="HAMAP" id="MF_00606">
    <property type="entry name" value="UV_endonuclease"/>
    <property type="match status" value="1"/>
</dbReference>
<keyword evidence="2 8" id="KW-0255">Endonuclease</keyword>
<dbReference type="Proteomes" id="UP001221597">
    <property type="component" value="Chromosome"/>
</dbReference>
<dbReference type="InterPro" id="IPR023520">
    <property type="entry name" value="UvdE_bac"/>
</dbReference>
<dbReference type="RefSeq" id="WP_283077068.1">
    <property type="nucleotide sequence ID" value="NZ_CP121671.1"/>
</dbReference>
<keyword evidence="10" id="KW-1185">Reference proteome</keyword>
<dbReference type="PANTHER" id="PTHR31290">
    <property type="entry name" value="UV-DAMAGE ENDONUCLEASE"/>
    <property type="match status" value="1"/>
</dbReference>
<organism evidence="9 10">
    <name type="scientific">Halobacillus naozhouensis</name>
    <dbReference type="NCBI Taxonomy" id="554880"/>
    <lineage>
        <taxon>Bacteria</taxon>
        <taxon>Bacillati</taxon>
        <taxon>Bacillota</taxon>
        <taxon>Bacilli</taxon>
        <taxon>Bacillales</taxon>
        <taxon>Bacillaceae</taxon>
        <taxon>Halobacillus</taxon>
    </lineage>
</organism>
<keyword evidence="4 8" id="KW-0228">DNA excision</keyword>
<keyword evidence="3 8" id="KW-0227">DNA damage</keyword>
<dbReference type="EMBL" id="CP121671">
    <property type="protein sequence ID" value="WFT75099.1"/>
    <property type="molecule type" value="Genomic_DNA"/>
</dbReference>
<accession>A0ABY8J102</accession>
<comment type="function">
    <text evidence="7">Component in a DNA repair pathway. Removal of UV LIGHT damaged nucleotides. Recognizes pyrimidine dimers and cleave a phosphodiester bond immediately 5' to the lesion.</text>
</comment>
<dbReference type="SUPFAM" id="SSF51658">
    <property type="entry name" value="Xylose isomerase-like"/>
    <property type="match status" value="1"/>
</dbReference>
<dbReference type="Gene3D" id="3.20.20.150">
    <property type="entry name" value="Divalent-metal-dependent TIM barrel enzymes"/>
    <property type="match status" value="1"/>
</dbReference>
<keyword evidence="6 8" id="KW-0234">DNA repair</keyword>
<evidence type="ECO:0000313" key="10">
    <source>
        <dbReference type="Proteomes" id="UP001221597"/>
    </source>
</evidence>
<dbReference type="Pfam" id="PF03851">
    <property type="entry name" value="UvdE"/>
    <property type="match status" value="1"/>
</dbReference>
<keyword evidence="5 8" id="KW-0378">Hydrolase</keyword>
<gene>
    <name evidence="8 9" type="primary">uvsE</name>
    <name evidence="9" type="ORF">P9989_01435</name>
</gene>
<evidence type="ECO:0000256" key="4">
    <source>
        <dbReference type="ARBA" id="ARBA00022769"/>
    </source>
</evidence>
<keyword evidence="1 8" id="KW-0540">Nuclease</keyword>
<evidence type="ECO:0000256" key="3">
    <source>
        <dbReference type="ARBA" id="ARBA00022763"/>
    </source>
</evidence>
<dbReference type="InterPro" id="IPR004601">
    <property type="entry name" value="UvdE"/>
</dbReference>
<reference evidence="9 10" key="1">
    <citation type="submission" date="2023-04" db="EMBL/GenBank/DDBJ databases">
        <title>Genome sequence of Halobacillus naozhouensis KACC 21980.</title>
        <authorList>
            <person name="Kim S."/>
            <person name="Heo J."/>
            <person name="Kwon S.-W."/>
        </authorList>
    </citation>
    <scope>NUCLEOTIDE SEQUENCE [LARGE SCALE GENOMIC DNA]</scope>
    <source>
        <strain evidence="9 10">KCTC 13234</strain>
    </source>
</reference>
<evidence type="ECO:0000256" key="5">
    <source>
        <dbReference type="ARBA" id="ARBA00022801"/>
    </source>
</evidence>
<dbReference type="InterPro" id="IPR036237">
    <property type="entry name" value="Xyl_isomerase-like_sf"/>
</dbReference>
<evidence type="ECO:0000256" key="6">
    <source>
        <dbReference type="ARBA" id="ARBA00023204"/>
    </source>
</evidence>
<protein>
    <recommendedName>
        <fullName evidence="8">UV DNA damage endonuclease</fullName>
        <shortName evidence="8">UV-endonuclease</shortName>
        <shortName evidence="8">UVED</shortName>
        <ecNumber evidence="8">3.-.-.-</ecNumber>
    </recommendedName>
</protein>
<evidence type="ECO:0000313" key="9">
    <source>
        <dbReference type="EMBL" id="WFT75099.1"/>
    </source>
</evidence>
<name>A0ABY8J102_9BACI</name>
<proteinExistence type="inferred from homology"/>
<sequence length="318" mass="36995">MIIRFGYVAMATSLYDASPSKTMTFSRYKQLGEEQRDKQLKKITKANLEHTKRALHYNIAHQIHLYRLSSSIVPLATHEEVNWDYLTPFQQEYKEIGQLVKKYQMRTSFHPNQFTLFTSDKEHVTTNAVKDMEYHYNLLEAMGLENESHINLHVGGAYGDKPSAIKRFHENLKQLPPRIKEQMTLENDDKTYTTSETLAICEKESIPMMFDYHHYMANREKEEKLVDLLPCFCQTWSKSSQPPKIHVSSPKSEKAYRSHANYVDIDFIKPLLKELKSQQVDVDFMIEAKKKDKAALQLVEDVGKIRGVKRVDGATVEM</sequence>
<comment type="similarity">
    <text evidence="8">Belongs to the uve1/UvsE family.</text>
</comment>
<dbReference type="EC" id="3.-.-.-" evidence="8"/>
<evidence type="ECO:0000256" key="1">
    <source>
        <dbReference type="ARBA" id="ARBA00022722"/>
    </source>
</evidence>